<dbReference type="VEuPathDB" id="VectorBase:HLOH_048493"/>
<organism evidence="2 3">
    <name type="scientific">Haemaphysalis longicornis</name>
    <name type="common">Bush tick</name>
    <dbReference type="NCBI Taxonomy" id="44386"/>
    <lineage>
        <taxon>Eukaryota</taxon>
        <taxon>Metazoa</taxon>
        <taxon>Ecdysozoa</taxon>
        <taxon>Arthropoda</taxon>
        <taxon>Chelicerata</taxon>
        <taxon>Arachnida</taxon>
        <taxon>Acari</taxon>
        <taxon>Parasitiformes</taxon>
        <taxon>Ixodida</taxon>
        <taxon>Ixodoidea</taxon>
        <taxon>Ixodidae</taxon>
        <taxon>Haemaphysalinae</taxon>
        <taxon>Haemaphysalis</taxon>
    </lineage>
</organism>
<sequence>MPTSGGLLEGQPVVVLRDTGCNTVIVNRSLVADTKLTGGMSTVHLLNRTCLSLPETDVEIDSPFFSGRVLASCIDNPFGASGGGSGGQLDQNDRQAGRGFRGFQGLRVVVAPAGPTSPFAKLSYRRDDPGSRSSEARPSERSQRRVTQRNRDWSAVFRNPAARASTPWRLSAITLEPKVREFVRQETAHQLSLVLLAQQALSSLRRALRATIRQQFAWALPPANLASAAVA</sequence>
<reference evidence="2 3" key="1">
    <citation type="journal article" date="2020" name="Cell">
        <title>Large-Scale Comparative Analyses of Tick Genomes Elucidate Their Genetic Diversity and Vector Capacities.</title>
        <authorList>
            <consortium name="Tick Genome and Microbiome Consortium (TIGMIC)"/>
            <person name="Jia N."/>
            <person name="Wang J."/>
            <person name="Shi W."/>
            <person name="Du L."/>
            <person name="Sun Y."/>
            <person name="Zhan W."/>
            <person name="Jiang J.F."/>
            <person name="Wang Q."/>
            <person name="Zhang B."/>
            <person name="Ji P."/>
            <person name="Bell-Sakyi L."/>
            <person name="Cui X.M."/>
            <person name="Yuan T.T."/>
            <person name="Jiang B.G."/>
            <person name="Yang W.F."/>
            <person name="Lam T.T."/>
            <person name="Chang Q.C."/>
            <person name="Ding S.J."/>
            <person name="Wang X.J."/>
            <person name="Zhu J.G."/>
            <person name="Ruan X.D."/>
            <person name="Zhao L."/>
            <person name="Wei J.T."/>
            <person name="Ye R.Z."/>
            <person name="Que T.C."/>
            <person name="Du C.H."/>
            <person name="Zhou Y.H."/>
            <person name="Cheng J.X."/>
            <person name="Dai P.F."/>
            <person name="Guo W.B."/>
            <person name="Han X.H."/>
            <person name="Huang E.J."/>
            <person name="Li L.F."/>
            <person name="Wei W."/>
            <person name="Gao Y.C."/>
            <person name="Liu J.Z."/>
            <person name="Shao H.Z."/>
            <person name="Wang X."/>
            <person name="Wang C.C."/>
            <person name="Yang T.C."/>
            <person name="Huo Q.B."/>
            <person name="Li W."/>
            <person name="Chen H.Y."/>
            <person name="Chen S.E."/>
            <person name="Zhou L.G."/>
            <person name="Ni X.B."/>
            <person name="Tian J.H."/>
            <person name="Sheng Y."/>
            <person name="Liu T."/>
            <person name="Pan Y.S."/>
            <person name="Xia L.Y."/>
            <person name="Li J."/>
            <person name="Zhao F."/>
            <person name="Cao W.C."/>
        </authorList>
    </citation>
    <scope>NUCLEOTIDE SEQUENCE [LARGE SCALE GENOMIC DNA]</scope>
    <source>
        <strain evidence="2">HaeL-2018</strain>
    </source>
</reference>
<dbReference type="AlphaFoldDB" id="A0A9J6GU55"/>
<dbReference type="OrthoDB" id="6514213at2759"/>
<feature type="region of interest" description="Disordered" evidence="1">
    <location>
        <begin position="119"/>
        <end position="152"/>
    </location>
</feature>
<gene>
    <name evidence="2" type="ORF">HPB48_006625</name>
</gene>
<dbReference type="Proteomes" id="UP000821853">
    <property type="component" value="Unassembled WGS sequence"/>
</dbReference>
<keyword evidence="3" id="KW-1185">Reference proteome</keyword>
<evidence type="ECO:0000313" key="3">
    <source>
        <dbReference type="Proteomes" id="UP000821853"/>
    </source>
</evidence>
<accession>A0A9J6GU55</accession>
<evidence type="ECO:0000256" key="1">
    <source>
        <dbReference type="SAM" id="MobiDB-lite"/>
    </source>
</evidence>
<protein>
    <submittedName>
        <fullName evidence="2">Uncharacterized protein</fullName>
    </submittedName>
</protein>
<dbReference type="EMBL" id="JABSTR010000009">
    <property type="protein sequence ID" value="KAH9379010.1"/>
    <property type="molecule type" value="Genomic_DNA"/>
</dbReference>
<evidence type="ECO:0000313" key="2">
    <source>
        <dbReference type="EMBL" id="KAH9379010.1"/>
    </source>
</evidence>
<comment type="caution">
    <text evidence="2">The sequence shown here is derived from an EMBL/GenBank/DDBJ whole genome shotgun (WGS) entry which is preliminary data.</text>
</comment>
<feature type="compositionally biased region" description="Basic and acidic residues" evidence="1">
    <location>
        <begin position="124"/>
        <end position="143"/>
    </location>
</feature>
<name>A0A9J6GU55_HAELO</name>
<proteinExistence type="predicted"/>